<proteinExistence type="predicted"/>
<evidence type="ECO:0000313" key="2">
    <source>
        <dbReference type="Proteomes" id="UP000238655"/>
    </source>
</evidence>
<evidence type="ECO:0000313" key="1">
    <source>
        <dbReference type="EMBL" id="POZ80212.1"/>
    </source>
</evidence>
<dbReference type="Gene3D" id="1.10.460.10">
    <property type="entry name" value="Topoisomerase I, domain 2"/>
    <property type="match status" value="1"/>
</dbReference>
<dbReference type="AlphaFoldDB" id="A0A2S5DM98"/>
<dbReference type="InterPro" id="IPR023405">
    <property type="entry name" value="Topo_IA_core_domain"/>
</dbReference>
<dbReference type="EMBL" id="PQVP01000006">
    <property type="protein sequence ID" value="POZ80212.1"/>
    <property type="molecule type" value="Genomic_DNA"/>
</dbReference>
<dbReference type="GO" id="GO:0016853">
    <property type="term" value="F:isomerase activity"/>
    <property type="evidence" value="ECO:0007669"/>
    <property type="project" value="UniProtKB-KW"/>
</dbReference>
<protein>
    <submittedName>
        <fullName evidence="1">Type IA DNA topoisomerase</fullName>
    </submittedName>
</protein>
<keyword evidence="1" id="KW-0413">Isomerase</keyword>
<dbReference type="SUPFAM" id="SSF56712">
    <property type="entry name" value="Prokaryotic type I DNA topoisomerase"/>
    <property type="match status" value="2"/>
</dbReference>
<dbReference type="RefSeq" id="WP_059896799.1">
    <property type="nucleotide sequence ID" value="NZ_PQVP01000006.1"/>
</dbReference>
<name>A0A2S5DM98_9BURK</name>
<organism evidence="1 2">
    <name type="scientific">Burkholderia contaminans</name>
    <dbReference type="NCBI Taxonomy" id="488447"/>
    <lineage>
        <taxon>Bacteria</taxon>
        <taxon>Pseudomonadati</taxon>
        <taxon>Pseudomonadota</taxon>
        <taxon>Betaproteobacteria</taxon>
        <taxon>Burkholderiales</taxon>
        <taxon>Burkholderiaceae</taxon>
        <taxon>Burkholderia</taxon>
        <taxon>Burkholderia cepacia complex</taxon>
    </lineage>
</organism>
<comment type="caution">
    <text evidence="1">The sequence shown here is derived from an EMBL/GenBank/DDBJ whole genome shotgun (WGS) entry which is preliminary data.</text>
</comment>
<sequence>MQDTIVFVVEKPFIVRELAHHLSARWPRSKVYAITTLYVGLYEFRYPRGLGLSAFPYVGDPSWKPRPLETTPVWEIHAGLAARIDQEPAELLRAADAIWYAADPDPSGAVAYHVLLTQCLGEAAAVSTRPALRILSLDDASVEAEFDAGATTSDAWFVACRNAGLARRFFDFNFNTNSLALFGAALRSAGVKSEYAVSKYSLQLLYKLRKRPAYSEGELLCDMEKWIGTGRYAPSPLGSPASRATILEGLQLAGLIAWNSDGRIVLTELGQTFLQRLHPDCLDADLPARIGQWESAWPASRPNVERYLRTFFGKQKRFVTRESA</sequence>
<reference evidence="1 2" key="1">
    <citation type="submission" date="2018-01" db="EMBL/GenBank/DDBJ databases">
        <title>Successful Treatment of Persistent Burkholderia cepacia Bacteremia with Ceftazidime-Avibactam.</title>
        <authorList>
            <person name="Tamma P."/>
            <person name="Fan Y."/>
            <person name="Bergman Y."/>
            <person name="Sick-Samuels A."/>
            <person name="Hsu A."/>
            <person name="Timp W."/>
            <person name="Simner P."/>
        </authorList>
    </citation>
    <scope>NUCLEOTIDE SEQUENCE [LARGE SCALE GENOMIC DNA]</scope>
    <source>
        <strain evidence="1 2">170816</strain>
    </source>
</reference>
<gene>
    <name evidence="1" type="ORF">C3743_40255</name>
</gene>
<dbReference type="InterPro" id="IPR013824">
    <property type="entry name" value="Topo_IA_cen_sub1"/>
</dbReference>
<dbReference type="Proteomes" id="UP000238655">
    <property type="component" value="Unassembled WGS sequence"/>
</dbReference>
<accession>A0A2S5DM98</accession>